<dbReference type="GO" id="GO:0005886">
    <property type="term" value="C:plasma membrane"/>
    <property type="evidence" value="ECO:0007669"/>
    <property type="project" value="UniProtKB-SubCell"/>
</dbReference>
<dbReference type="EMBL" id="JAHESF010000010">
    <property type="protein sequence ID" value="MBT1697663.1"/>
    <property type="molecule type" value="Genomic_DNA"/>
</dbReference>
<dbReference type="Pfam" id="PF12704">
    <property type="entry name" value="MacB_PCD"/>
    <property type="match status" value="2"/>
</dbReference>
<feature type="transmembrane region" description="Helical" evidence="6">
    <location>
        <begin position="51"/>
        <end position="67"/>
    </location>
</feature>
<dbReference type="NCBIfam" id="NF038404">
    <property type="entry name" value="perm_prefix_2"/>
    <property type="match status" value="1"/>
</dbReference>
<feature type="transmembrane region" description="Helical" evidence="6">
    <location>
        <begin position="517"/>
        <end position="536"/>
    </location>
</feature>
<feature type="domain" description="MacB-like periplasmic core" evidence="8">
    <location>
        <begin position="596"/>
        <end position="690"/>
    </location>
</feature>
<keyword evidence="10" id="KW-1185">Reference proteome</keyword>
<feature type="transmembrane region" description="Helical" evidence="6">
    <location>
        <begin position="839"/>
        <end position="861"/>
    </location>
</feature>
<evidence type="ECO:0000256" key="2">
    <source>
        <dbReference type="ARBA" id="ARBA00022475"/>
    </source>
</evidence>
<keyword evidence="5 6" id="KW-0472">Membrane</keyword>
<accession>A0AAP2DLV3</accession>
<proteinExistence type="predicted"/>
<organism evidence="9 10">
    <name type="scientific">Chryseosolibacter histidini</name>
    <dbReference type="NCBI Taxonomy" id="2782349"/>
    <lineage>
        <taxon>Bacteria</taxon>
        <taxon>Pseudomonadati</taxon>
        <taxon>Bacteroidota</taxon>
        <taxon>Cytophagia</taxon>
        <taxon>Cytophagales</taxon>
        <taxon>Chryseotaleaceae</taxon>
        <taxon>Chryseosolibacter</taxon>
    </lineage>
</organism>
<dbReference type="GO" id="GO:0022857">
    <property type="term" value="F:transmembrane transporter activity"/>
    <property type="evidence" value="ECO:0007669"/>
    <property type="project" value="TreeGrafter"/>
</dbReference>
<evidence type="ECO:0000256" key="5">
    <source>
        <dbReference type="ARBA" id="ARBA00023136"/>
    </source>
</evidence>
<feature type="domain" description="ABC3 transporter permease C-terminal" evidence="7">
    <location>
        <begin position="377"/>
        <end position="495"/>
    </location>
</feature>
<evidence type="ECO:0000256" key="3">
    <source>
        <dbReference type="ARBA" id="ARBA00022692"/>
    </source>
</evidence>
<dbReference type="PANTHER" id="PTHR30572">
    <property type="entry name" value="MEMBRANE COMPONENT OF TRANSPORTER-RELATED"/>
    <property type="match status" value="1"/>
</dbReference>
<dbReference type="AlphaFoldDB" id="A0AAP2DLV3"/>
<reference evidence="9 10" key="1">
    <citation type="submission" date="2021-05" db="EMBL/GenBank/DDBJ databases">
        <title>A Polyphasic approach of four new species of the genus Ohtaekwangia: Ohtaekwangia histidinii sp. nov., Ohtaekwangia cretensis sp. nov., Ohtaekwangia indiensis sp. nov., Ohtaekwangia reichenbachii sp. nov. from diverse environment.</title>
        <authorList>
            <person name="Octaviana S."/>
        </authorList>
    </citation>
    <scope>NUCLEOTIDE SEQUENCE [LARGE SCALE GENOMIC DNA]</scope>
    <source>
        <strain evidence="9 10">PWU4</strain>
    </source>
</reference>
<evidence type="ECO:0000259" key="7">
    <source>
        <dbReference type="Pfam" id="PF02687"/>
    </source>
</evidence>
<dbReference type="InterPro" id="IPR003838">
    <property type="entry name" value="ABC3_permease_C"/>
</dbReference>
<keyword evidence="4 6" id="KW-1133">Transmembrane helix</keyword>
<keyword evidence="2" id="KW-1003">Cell membrane</keyword>
<dbReference type="InterPro" id="IPR025857">
    <property type="entry name" value="MacB_PCD"/>
</dbReference>
<evidence type="ECO:0000313" key="9">
    <source>
        <dbReference type="EMBL" id="MBT1697663.1"/>
    </source>
</evidence>
<evidence type="ECO:0000259" key="8">
    <source>
        <dbReference type="Pfam" id="PF12704"/>
    </source>
</evidence>
<keyword evidence="3 6" id="KW-0812">Transmembrane</keyword>
<dbReference type="Proteomes" id="UP001319200">
    <property type="component" value="Unassembled WGS sequence"/>
</dbReference>
<feature type="transmembrane region" description="Helical" evidence="6">
    <location>
        <begin position="800"/>
        <end position="827"/>
    </location>
</feature>
<gene>
    <name evidence="9" type="ORF">KK083_12295</name>
</gene>
<dbReference type="InterPro" id="IPR047699">
    <property type="entry name" value="Permease_put_prefix"/>
</dbReference>
<comment type="caution">
    <text evidence="9">The sequence shown here is derived from an EMBL/GenBank/DDBJ whole genome shotgun (WGS) entry which is preliminary data.</text>
</comment>
<sequence>MSQQQKTTPPAWPKHFFEWYCGPEIAEDLTGDMDELFYQNVKTKGRFKARFAYWLQALSLIFSYAVRKRKRFYKDKYGSDTYHSVAMYKSYAKIAFRSLAKQKTFSIINIICLSVGMSVGLLALAAFVDVMEVDKFQVNADRIYRVTSTVDDGSNIRTYATSPAPLAEKLRSDVAGIEAVAEVNRDFNPEIVQSANTSLPLQGYYVSENFFSVFSFPLAEGNAEHALDKPFSIVITQSAARKLFRYNQVVGKTLEVKGLGVFEITGVVADYPRSHFYFEALASYSTLAVLEHQRRIEPSLEDWEPVSPHYTYALFSPGTSSEQLMPTLEKIKTTAYDKDAKQKVNFELQPLADIPMSDLYREVGLSWGYVPLVIFFSLALLVLLPACFNYANIAIARALKRAKEIGLRKVSGGQSRHIFFQMVMETIILSVISLAGAMLLFHAIRSQFIGMVVNQERVFSLEVTPLTFCAFLVFGIITGFVAGVLPASYFARLNPIQTLRNSSQSGKLSKISIRKGLIVTQFALSLVFILGVAIILKQYSYALHYDVGFKKENILDIPLKGVDQKILQTELSKLPEVGTVSLSSSVPGNWEGSAAWVRSSAETDSMQVFQMFVDQHYIDNLQIKMLAGEGFPPDASAREAYVIVNETFLKKFDISTPYDALGRTFIVDDEKTLQVIGVVKDFNFMPLQEAIGSFFFRCDPAQFAFANVSLTSDDIQQSLARVESVWNKLSDQKFEARFLDDELEAALVSFRSMIKIFGFLGALAITISCLGLLAVVISAAESRTREMGIRKVFGATASNLAFALSSGFLKLIALAVAIATPLTWFLFDKVFLSIFYYRANIGFAEIAISIVLLFVLVIAIIGSQTVKVGRINPVETLKYE</sequence>
<feature type="transmembrane region" description="Helical" evidence="6">
    <location>
        <begin position="107"/>
        <end position="128"/>
    </location>
</feature>
<dbReference type="InterPro" id="IPR050250">
    <property type="entry name" value="Macrolide_Exporter_MacB"/>
</dbReference>
<evidence type="ECO:0000256" key="6">
    <source>
        <dbReference type="SAM" id="Phobius"/>
    </source>
</evidence>
<name>A0AAP2DLV3_9BACT</name>
<feature type="transmembrane region" description="Helical" evidence="6">
    <location>
        <begin position="756"/>
        <end position="779"/>
    </location>
</feature>
<protein>
    <submittedName>
        <fullName evidence="9">ABC transporter permease</fullName>
    </submittedName>
</protein>
<evidence type="ECO:0000256" key="4">
    <source>
        <dbReference type="ARBA" id="ARBA00022989"/>
    </source>
</evidence>
<evidence type="ECO:0000313" key="10">
    <source>
        <dbReference type="Proteomes" id="UP001319200"/>
    </source>
</evidence>
<dbReference type="Pfam" id="PF02687">
    <property type="entry name" value="FtsX"/>
    <property type="match status" value="2"/>
</dbReference>
<dbReference type="PANTHER" id="PTHR30572:SF18">
    <property type="entry name" value="ABC-TYPE MACROLIDE FAMILY EXPORT SYSTEM PERMEASE COMPONENT 2"/>
    <property type="match status" value="1"/>
</dbReference>
<feature type="transmembrane region" description="Helical" evidence="6">
    <location>
        <begin position="367"/>
        <end position="391"/>
    </location>
</feature>
<dbReference type="RefSeq" id="WP_254163534.1">
    <property type="nucleotide sequence ID" value="NZ_JAHESF010000010.1"/>
</dbReference>
<feature type="transmembrane region" description="Helical" evidence="6">
    <location>
        <begin position="418"/>
        <end position="444"/>
    </location>
</feature>
<feature type="transmembrane region" description="Helical" evidence="6">
    <location>
        <begin position="464"/>
        <end position="491"/>
    </location>
</feature>
<comment type="subcellular location">
    <subcellularLocation>
        <location evidence="1">Cell membrane</location>
        <topology evidence="1">Multi-pass membrane protein</topology>
    </subcellularLocation>
</comment>
<evidence type="ECO:0000256" key="1">
    <source>
        <dbReference type="ARBA" id="ARBA00004651"/>
    </source>
</evidence>
<feature type="domain" description="ABC3 transporter permease C-terminal" evidence="7">
    <location>
        <begin position="759"/>
        <end position="873"/>
    </location>
</feature>
<feature type="domain" description="MacB-like periplasmic core" evidence="8">
    <location>
        <begin position="106"/>
        <end position="329"/>
    </location>
</feature>